<dbReference type="SMART" id="SM00100">
    <property type="entry name" value="cNMP"/>
    <property type="match status" value="1"/>
</dbReference>
<evidence type="ECO:0000259" key="1">
    <source>
        <dbReference type="PROSITE" id="PS50042"/>
    </source>
</evidence>
<evidence type="ECO:0000313" key="3">
    <source>
        <dbReference type="Proteomes" id="UP000002357"/>
    </source>
</evidence>
<dbReference type="STRING" id="1901.BB341_26745"/>
<gene>
    <name evidence="2" type="ORF">SCLAV_0204</name>
</gene>
<dbReference type="PROSITE" id="PS50042">
    <property type="entry name" value="CNMP_BINDING_3"/>
    <property type="match status" value="1"/>
</dbReference>
<dbReference type="KEGG" id="sclf:BB341_26745"/>
<protein>
    <submittedName>
        <fullName evidence="2">Regulator protein</fullName>
    </submittedName>
</protein>
<dbReference type="Gene3D" id="2.60.120.10">
    <property type="entry name" value="Jelly Rolls"/>
    <property type="match status" value="1"/>
</dbReference>
<name>E2Q733_STRCL</name>
<dbReference type="eggNOG" id="COG0664">
    <property type="taxonomic scope" value="Bacteria"/>
</dbReference>
<accession>E2Q733</accession>
<dbReference type="CDD" id="cd00038">
    <property type="entry name" value="CAP_ED"/>
    <property type="match status" value="1"/>
</dbReference>
<organism evidence="2 3">
    <name type="scientific">Streptomyces clavuligerus</name>
    <dbReference type="NCBI Taxonomy" id="1901"/>
    <lineage>
        <taxon>Bacteria</taxon>
        <taxon>Bacillati</taxon>
        <taxon>Actinomycetota</taxon>
        <taxon>Actinomycetes</taxon>
        <taxon>Kitasatosporales</taxon>
        <taxon>Streptomycetaceae</taxon>
        <taxon>Streptomyces</taxon>
    </lineage>
</organism>
<sequence>MRTLNALSAEHRGRLLHSAREVSFEQGARLFEEGEIPAAFWIIRTGLVTLDIRIPGRRPRVIESLAHGELVGWSWMFPPSPCRTGAEAMTPVRALEFDAAEARRLCEADPWFGHAVSGWVGSVLAHRLQASRARLLDLYASPGVTAPR</sequence>
<dbReference type="GeneID" id="93733088"/>
<dbReference type="InterPro" id="IPR014710">
    <property type="entry name" value="RmlC-like_jellyroll"/>
</dbReference>
<keyword evidence="3" id="KW-1185">Reference proteome</keyword>
<evidence type="ECO:0000313" key="2">
    <source>
        <dbReference type="EMBL" id="EFG05280.1"/>
    </source>
</evidence>
<dbReference type="Pfam" id="PF00027">
    <property type="entry name" value="cNMP_binding"/>
    <property type="match status" value="1"/>
</dbReference>
<reference evidence="2 3" key="1">
    <citation type="journal article" date="2010" name="Genome Biol. Evol.">
        <title>The sequence of a 1.8-mb bacterial linear plasmid reveals a rich evolutionary reservoir of secondary metabolic pathways.</title>
        <authorList>
            <person name="Medema M.H."/>
            <person name="Trefzer A."/>
            <person name="Kovalchuk A."/>
            <person name="van den Berg M."/>
            <person name="Mueller U."/>
            <person name="Heijne W."/>
            <person name="Wu L."/>
            <person name="Alam M.T."/>
            <person name="Ronning C.M."/>
            <person name="Nierman W.C."/>
            <person name="Bovenberg R.A.L."/>
            <person name="Breitling R."/>
            <person name="Takano E."/>
        </authorList>
    </citation>
    <scope>NUCLEOTIDE SEQUENCE [LARGE SCALE GENOMIC DNA]</scope>
    <source>
        <strain evidence="3">ATCC 27064 / DSM 738 / JCM 4710 / NBRC 13307 / NCIMB 12785 / NRRL 3585 / VKM Ac-602</strain>
    </source>
</reference>
<dbReference type="OrthoDB" id="290916at2"/>
<dbReference type="SUPFAM" id="SSF51206">
    <property type="entry name" value="cAMP-binding domain-like"/>
    <property type="match status" value="1"/>
</dbReference>
<proteinExistence type="predicted"/>
<dbReference type="EMBL" id="CM000913">
    <property type="protein sequence ID" value="EFG05280.1"/>
    <property type="molecule type" value="Genomic_DNA"/>
</dbReference>
<dbReference type="AlphaFoldDB" id="E2Q733"/>
<dbReference type="Proteomes" id="UP000002357">
    <property type="component" value="Chromosome"/>
</dbReference>
<dbReference type="RefSeq" id="WP_003959344.1">
    <property type="nucleotide sequence ID" value="NZ_CM000913.1"/>
</dbReference>
<dbReference type="InterPro" id="IPR000595">
    <property type="entry name" value="cNMP-bd_dom"/>
</dbReference>
<feature type="domain" description="Cyclic nucleotide-binding" evidence="1">
    <location>
        <begin position="3"/>
        <end position="105"/>
    </location>
</feature>
<dbReference type="InterPro" id="IPR018490">
    <property type="entry name" value="cNMP-bd_dom_sf"/>
</dbReference>